<keyword evidence="2" id="KW-0732">Signal</keyword>
<gene>
    <name evidence="4" type="ORF">JAZ07_07955</name>
</gene>
<dbReference type="InterPro" id="IPR050261">
    <property type="entry name" value="FrsA_esterase"/>
</dbReference>
<feature type="domain" description="Dienelactone hydrolase" evidence="3">
    <location>
        <begin position="94"/>
        <end position="314"/>
    </location>
</feature>
<proteinExistence type="predicted"/>
<evidence type="ECO:0000259" key="3">
    <source>
        <dbReference type="Pfam" id="PF01738"/>
    </source>
</evidence>
<dbReference type="Proteomes" id="UP000886667">
    <property type="component" value="Unassembled WGS sequence"/>
</dbReference>
<keyword evidence="1 4" id="KW-0378">Hydrolase</keyword>
<evidence type="ECO:0000313" key="5">
    <source>
        <dbReference type="Proteomes" id="UP000886667"/>
    </source>
</evidence>
<feature type="chain" id="PRO_5039703181" evidence="2">
    <location>
        <begin position="27"/>
        <end position="321"/>
    </location>
</feature>
<evidence type="ECO:0000256" key="1">
    <source>
        <dbReference type="ARBA" id="ARBA00022801"/>
    </source>
</evidence>
<dbReference type="SUPFAM" id="SSF53474">
    <property type="entry name" value="alpha/beta-Hydrolases"/>
    <property type="match status" value="1"/>
</dbReference>
<evidence type="ECO:0000256" key="2">
    <source>
        <dbReference type="SAM" id="SignalP"/>
    </source>
</evidence>
<reference evidence="4" key="1">
    <citation type="journal article" date="2021" name="Proc. Natl. Acad. Sci. U.S.A.">
        <title>Global biogeography of chemosynthetic symbionts reveals both localized and globally distributed symbiont groups. .</title>
        <authorList>
            <person name="Osvatic J.T."/>
            <person name="Wilkins L.G.E."/>
            <person name="Leibrecht L."/>
            <person name="Leray M."/>
            <person name="Zauner S."/>
            <person name="Polzin J."/>
            <person name="Camacho Y."/>
            <person name="Gros O."/>
            <person name="van Gils J.A."/>
            <person name="Eisen J.A."/>
            <person name="Petersen J.M."/>
            <person name="Yuen B."/>
        </authorList>
    </citation>
    <scope>NUCLEOTIDE SEQUENCE</scope>
    <source>
        <strain evidence="4">MAGclacostrist064TRANS</strain>
    </source>
</reference>
<dbReference type="Pfam" id="PF01738">
    <property type="entry name" value="DLH"/>
    <property type="match status" value="1"/>
</dbReference>
<dbReference type="EMBL" id="JAEPCM010000268">
    <property type="protein sequence ID" value="MCG7946264.1"/>
    <property type="molecule type" value="Genomic_DNA"/>
</dbReference>
<name>A0A9E4KCP6_9GAMM</name>
<comment type="caution">
    <text evidence="4">The sequence shown here is derived from an EMBL/GenBank/DDBJ whole genome shotgun (WGS) entry which is preliminary data.</text>
</comment>
<sequence>MYAKACVFSITTFLLVFFPITHQTQAAEKTSIPVIPSDTVVGRPLEAPVNTRPLTEKFWFNENWHEHGILQSASNYEVVERKVTYLNPDDNTEIPAILYRPRKQGKYPGVLFQHGRRGLDNLVQRLPRRMAARGFVVLAPDVYSARFIDKLPIEHLEATEGDTNAGVDYLLAQPDVSTSRVCLYSHTRGGYYTLQVAVKFKRQQKDVACYVAFYPHWQNPNAEEPMQVYRYAIEADRLEIPAMIVIGEYEQYQRRRSIETAVKSMKQSGKDVRLITYPGVGRGFDFRPIHVRTFADDLATKDATVRAAKFMQKHLKSWKRE</sequence>
<dbReference type="GO" id="GO:0052689">
    <property type="term" value="F:carboxylic ester hydrolase activity"/>
    <property type="evidence" value="ECO:0007669"/>
    <property type="project" value="UniProtKB-ARBA"/>
</dbReference>
<dbReference type="AlphaFoldDB" id="A0A9E4KCP6"/>
<evidence type="ECO:0000313" key="4">
    <source>
        <dbReference type="EMBL" id="MCG7946264.1"/>
    </source>
</evidence>
<dbReference type="Gene3D" id="3.40.50.1820">
    <property type="entry name" value="alpha/beta hydrolase"/>
    <property type="match status" value="1"/>
</dbReference>
<dbReference type="InterPro" id="IPR029058">
    <property type="entry name" value="AB_hydrolase_fold"/>
</dbReference>
<dbReference type="PANTHER" id="PTHR22946:SF9">
    <property type="entry name" value="POLYKETIDE TRANSFERASE AF380"/>
    <property type="match status" value="1"/>
</dbReference>
<dbReference type="PANTHER" id="PTHR22946">
    <property type="entry name" value="DIENELACTONE HYDROLASE DOMAIN-CONTAINING PROTEIN-RELATED"/>
    <property type="match status" value="1"/>
</dbReference>
<organism evidence="4 5">
    <name type="scientific">Candidatus Thiodiazotropha taylori</name>
    <dbReference type="NCBI Taxonomy" id="2792791"/>
    <lineage>
        <taxon>Bacteria</taxon>
        <taxon>Pseudomonadati</taxon>
        <taxon>Pseudomonadota</taxon>
        <taxon>Gammaproteobacteria</taxon>
        <taxon>Chromatiales</taxon>
        <taxon>Sedimenticolaceae</taxon>
        <taxon>Candidatus Thiodiazotropha</taxon>
    </lineage>
</organism>
<dbReference type="InterPro" id="IPR002925">
    <property type="entry name" value="Dienelactn_hydro"/>
</dbReference>
<protein>
    <submittedName>
        <fullName evidence="4">Dienelactone hydrolase family protein</fullName>
    </submittedName>
</protein>
<feature type="signal peptide" evidence="2">
    <location>
        <begin position="1"/>
        <end position="26"/>
    </location>
</feature>
<accession>A0A9E4KCP6</accession>